<dbReference type="EMBL" id="HBUF01438805">
    <property type="protein sequence ID" value="CAG6742735.1"/>
    <property type="molecule type" value="Transcribed_RNA"/>
</dbReference>
<evidence type="ECO:0000313" key="1">
    <source>
        <dbReference type="EMBL" id="CAG6742732.1"/>
    </source>
</evidence>
<accession>A0A8D8ZAU0</accession>
<reference evidence="1" key="1">
    <citation type="submission" date="2021-05" db="EMBL/GenBank/DDBJ databases">
        <authorList>
            <person name="Alioto T."/>
            <person name="Alioto T."/>
            <person name="Gomez Garrido J."/>
        </authorList>
    </citation>
    <scope>NUCLEOTIDE SEQUENCE</scope>
</reference>
<dbReference type="AlphaFoldDB" id="A0A8D8ZAU0"/>
<organism evidence="1">
    <name type="scientific">Cacopsylla melanoneura</name>
    <dbReference type="NCBI Taxonomy" id="428564"/>
    <lineage>
        <taxon>Eukaryota</taxon>
        <taxon>Metazoa</taxon>
        <taxon>Ecdysozoa</taxon>
        <taxon>Arthropoda</taxon>
        <taxon>Hexapoda</taxon>
        <taxon>Insecta</taxon>
        <taxon>Pterygota</taxon>
        <taxon>Neoptera</taxon>
        <taxon>Paraneoptera</taxon>
        <taxon>Hemiptera</taxon>
        <taxon>Sternorrhyncha</taxon>
        <taxon>Psylloidea</taxon>
        <taxon>Psyllidae</taxon>
        <taxon>Psyllinae</taxon>
        <taxon>Cacopsylla</taxon>
    </lineage>
</organism>
<dbReference type="EMBL" id="HBUF01438804">
    <property type="protein sequence ID" value="CAG6742732.1"/>
    <property type="molecule type" value="Transcribed_RNA"/>
</dbReference>
<proteinExistence type="predicted"/>
<name>A0A8D8ZAU0_9HEMI</name>
<protein>
    <submittedName>
        <fullName evidence="1">Uncharacterized protein</fullName>
    </submittedName>
</protein>
<sequence>MVIVVGSSRTREFVSLSSNTHDEGTAVLIALESSKVAWTFGSTVTGIGTITASRYRRSHWSVSTVHVLGIITAGLSEDKTCRTLLLNGYIVPTVNVVAARVWTGVLSPWRRTVLQKTTSGCGSICERFSC</sequence>